<keyword evidence="3" id="KW-1185">Reference proteome</keyword>
<dbReference type="Proteomes" id="UP001314170">
    <property type="component" value="Unassembled WGS sequence"/>
</dbReference>
<gene>
    <name evidence="2" type="ORF">DCAF_LOCUS808</name>
</gene>
<proteinExistence type="predicted"/>
<sequence>MGLVTTLVDPHPPPPPRLSSAANLTRPVHSHLSPKTIIYGNSDGAGSQVSVSSLTLVLSH</sequence>
<reference evidence="2 3" key="1">
    <citation type="submission" date="2024-01" db="EMBL/GenBank/DDBJ databases">
        <authorList>
            <person name="Waweru B."/>
        </authorList>
    </citation>
    <scope>NUCLEOTIDE SEQUENCE [LARGE SCALE GENOMIC DNA]</scope>
</reference>
<protein>
    <submittedName>
        <fullName evidence="2">Uncharacterized protein</fullName>
    </submittedName>
</protein>
<accession>A0AAV1QNT9</accession>
<dbReference type="AlphaFoldDB" id="A0AAV1QNT9"/>
<evidence type="ECO:0000313" key="2">
    <source>
        <dbReference type="EMBL" id="CAK7323191.1"/>
    </source>
</evidence>
<evidence type="ECO:0000256" key="1">
    <source>
        <dbReference type="SAM" id="MobiDB-lite"/>
    </source>
</evidence>
<comment type="caution">
    <text evidence="2">The sequence shown here is derived from an EMBL/GenBank/DDBJ whole genome shotgun (WGS) entry which is preliminary data.</text>
</comment>
<name>A0AAV1QNT9_9ROSI</name>
<organism evidence="2 3">
    <name type="scientific">Dovyalis caffra</name>
    <dbReference type="NCBI Taxonomy" id="77055"/>
    <lineage>
        <taxon>Eukaryota</taxon>
        <taxon>Viridiplantae</taxon>
        <taxon>Streptophyta</taxon>
        <taxon>Embryophyta</taxon>
        <taxon>Tracheophyta</taxon>
        <taxon>Spermatophyta</taxon>
        <taxon>Magnoliopsida</taxon>
        <taxon>eudicotyledons</taxon>
        <taxon>Gunneridae</taxon>
        <taxon>Pentapetalae</taxon>
        <taxon>rosids</taxon>
        <taxon>fabids</taxon>
        <taxon>Malpighiales</taxon>
        <taxon>Salicaceae</taxon>
        <taxon>Flacourtieae</taxon>
        <taxon>Dovyalis</taxon>
    </lineage>
</organism>
<dbReference type="EMBL" id="CAWUPB010000071">
    <property type="protein sequence ID" value="CAK7323191.1"/>
    <property type="molecule type" value="Genomic_DNA"/>
</dbReference>
<evidence type="ECO:0000313" key="3">
    <source>
        <dbReference type="Proteomes" id="UP001314170"/>
    </source>
</evidence>
<feature type="region of interest" description="Disordered" evidence="1">
    <location>
        <begin position="1"/>
        <end position="24"/>
    </location>
</feature>